<organism evidence="1 2">
    <name type="scientific">Hominiventricola filiformis</name>
    <dbReference type="NCBI Taxonomy" id="2885352"/>
    <lineage>
        <taxon>Bacteria</taxon>
        <taxon>Bacillati</taxon>
        <taxon>Bacillota</taxon>
        <taxon>Clostridia</taxon>
        <taxon>Lachnospirales</taxon>
        <taxon>Lachnospiraceae</taxon>
        <taxon>Hominiventricola</taxon>
    </lineage>
</organism>
<dbReference type="RefSeq" id="WP_308458759.1">
    <property type="nucleotide sequence ID" value="NZ_JAJEPS010000002.1"/>
</dbReference>
<name>A0AAE3A8C5_9FIRM</name>
<proteinExistence type="predicted"/>
<sequence>MDSIITKYRSNCMFCGKPVTSQHHFLFGRGVRNLAEEDGIKGPVCDECHTTGRVIDRIHDNVMAEKMSKIIGQLAWEKRKVAEGVTEDEAREAFRKRYGGSWL</sequence>
<comment type="caution">
    <text evidence="1">The sequence shown here is derived from an EMBL/GenBank/DDBJ whole genome shotgun (WGS) entry which is preliminary data.</text>
</comment>
<dbReference type="Proteomes" id="UP001198220">
    <property type="component" value="Unassembled WGS sequence"/>
</dbReference>
<dbReference type="EMBL" id="JAJEPS010000002">
    <property type="protein sequence ID" value="MCC2125303.1"/>
    <property type="molecule type" value="Genomic_DNA"/>
</dbReference>
<evidence type="ECO:0000313" key="1">
    <source>
        <dbReference type="EMBL" id="MCC2125303.1"/>
    </source>
</evidence>
<gene>
    <name evidence="1" type="ORF">LKD36_03810</name>
</gene>
<reference evidence="1 2" key="1">
    <citation type="submission" date="2021-10" db="EMBL/GenBank/DDBJ databases">
        <title>Anaerobic single-cell dispensing facilitates the cultivation of human gut bacteria.</title>
        <authorList>
            <person name="Afrizal A."/>
        </authorList>
    </citation>
    <scope>NUCLEOTIDE SEQUENCE [LARGE SCALE GENOMIC DNA]</scope>
    <source>
        <strain evidence="1 2">CLA-AA-H276</strain>
    </source>
</reference>
<accession>A0AAE3A8C5</accession>
<keyword evidence="2" id="KW-1185">Reference proteome</keyword>
<evidence type="ECO:0000313" key="2">
    <source>
        <dbReference type="Proteomes" id="UP001198220"/>
    </source>
</evidence>
<protein>
    <submittedName>
        <fullName evidence="1">Uncharacterized protein</fullName>
    </submittedName>
</protein>
<dbReference type="AlphaFoldDB" id="A0AAE3A8C5"/>